<keyword evidence="2" id="KW-0805">Transcription regulation</keyword>
<dbReference type="PROSITE" id="PS50066">
    <property type="entry name" value="MADS_BOX_2"/>
    <property type="match status" value="1"/>
</dbReference>
<dbReference type="GO" id="GO:0003677">
    <property type="term" value="F:DNA binding"/>
    <property type="evidence" value="ECO:0007669"/>
    <property type="project" value="UniProtKB-KW"/>
</dbReference>
<gene>
    <name evidence="7" type="ORF">Pyn_18220</name>
</gene>
<evidence type="ECO:0000256" key="2">
    <source>
        <dbReference type="ARBA" id="ARBA00023015"/>
    </source>
</evidence>
<reference evidence="7 8" key="1">
    <citation type="submission" date="2018-02" db="EMBL/GenBank/DDBJ databases">
        <title>Draft genome of wild Prunus yedoensis var. nudiflora.</title>
        <authorList>
            <person name="Baek S."/>
            <person name="Kim J.-H."/>
            <person name="Choi K."/>
            <person name="Kim G.-B."/>
            <person name="Cho A."/>
            <person name="Jang H."/>
            <person name="Shin C.-H."/>
            <person name="Yu H.-J."/>
            <person name="Mun J.-H."/>
        </authorList>
    </citation>
    <scope>NUCLEOTIDE SEQUENCE [LARGE SCALE GENOMIC DNA]</scope>
    <source>
        <strain evidence="8">cv. Jeju island</strain>
        <tissue evidence="7">Leaf</tissue>
    </source>
</reference>
<dbReference type="OrthoDB" id="1161185at2759"/>
<evidence type="ECO:0000256" key="1">
    <source>
        <dbReference type="ARBA" id="ARBA00004123"/>
    </source>
</evidence>
<keyword evidence="3" id="KW-0238">DNA-binding</keyword>
<keyword evidence="5" id="KW-0539">Nucleus</keyword>
<dbReference type="AlphaFoldDB" id="A0A314XXR3"/>
<organism evidence="7 8">
    <name type="scientific">Prunus yedoensis var. nudiflora</name>
    <dbReference type="NCBI Taxonomy" id="2094558"/>
    <lineage>
        <taxon>Eukaryota</taxon>
        <taxon>Viridiplantae</taxon>
        <taxon>Streptophyta</taxon>
        <taxon>Embryophyta</taxon>
        <taxon>Tracheophyta</taxon>
        <taxon>Spermatophyta</taxon>
        <taxon>Magnoliopsida</taxon>
        <taxon>eudicotyledons</taxon>
        <taxon>Gunneridae</taxon>
        <taxon>Pentapetalae</taxon>
        <taxon>rosids</taxon>
        <taxon>fabids</taxon>
        <taxon>Rosales</taxon>
        <taxon>Rosaceae</taxon>
        <taxon>Amygdaloideae</taxon>
        <taxon>Amygdaleae</taxon>
        <taxon>Prunus</taxon>
    </lineage>
</organism>
<evidence type="ECO:0000313" key="8">
    <source>
        <dbReference type="Proteomes" id="UP000250321"/>
    </source>
</evidence>
<dbReference type="Pfam" id="PF00319">
    <property type="entry name" value="SRF-TF"/>
    <property type="match status" value="1"/>
</dbReference>
<evidence type="ECO:0000256" key="4">
    <source>
        <dbReference type="ARBA" id="ARBA00023163"/>
    </source>
</evidence>
<evidence type="ECO:0000259" key="6">
    <source>
        <dbReference type="PROSITE" id="PS50066"/>
    </source>
</evidence>
<keyword evidence="4" id="KW-0804">Transcription</keyword>
<dbReference type="Gene3D" id="3.40.1810.10">
    <property type="entry name" value="Transcription factor, MADS-box"/>
    <property type="match status" value="1"/>
</dbReference>
<name>A0A314XXR3_PRUYE</name>
<dbReference type="SUPFAM" id="SSF55455">
    <property type="entry name" value="SRF-like"/>
    <property type="match status" value="1"/>
</dbReference>
<evidence type="ECO:0000256" key="5">
    <source>
        <dbReference type="ARBA" id="ARBA00023242"/>
    </source>
</evidence>
<feature type="domain" description="MADS-box" evidence="6">
    <location>
        <begin position="10"/>
        <end position="51"/>
    </location>
</feature>
<comment type="subcellular location">
    <subcellularLocation>
        <location evidence="1">Nucleus</location>
    </subcellularLocation>
</comment>
<dbReference type="InterPro" id="IPR002100">
    <property type="entry name" value="TF_MADSbox"/>
</dbReference>
<evidence type="ECO:0000313" key="7">
    <source>
        <dbReference type="EMBL" id="PQP97616.1"/>
    </source>
</evidence>
<dbReference type="InterPro" id="IPR036879">
    <property type="entry name" value="TF_MADSbox_sf"/>
</dbReference>
<keyword evidence="8" id="KW-1185">Reference proteome</keyword>
<dbReference type="SMART" id="SM00432">
    <property type="entry name" value="MADS"/>
    <property type="match status" value="1"/>
</dbReference>
<dbReference type="EMBL" id="PJQY01001970">
    <property type="protein sequence ID" value="PQP97616.1"/>
    <property type="molecule type" value="Genomic_DNA"/>
</dbReference>
<dbReference type="GO" id="GO:0005634">
    <property type="term" value="C:nucleus"/>
    <property type="evidence" value="ECO:0007669"/>
    <property type="project" value="UniProtKB-SubCell"/>
</dbReference>
<sequence>MEQKEAKQYKNRRYVSFSKRRSGLFSKGKDFSKKFEAEIGIVVLSEAGRPYWSPDNPSLDAVLDRFMQSDQAPTNAIDFKVKPQKKRKKEEQDNEVQGQLAEEVKSCRTVKDMFSLRDKYLVLLQDYTNKRMKGSHVLEKGKAKCVSTSPSNLSFEDSVWVEPISRHKDICSSSTLKLDSEHDHRLGNNNGGGGGHDDGWFWDEILEDGYTQGVLMEPISKSEDVLYDSTLNFESDRNVFDARHGNINGGDGSSWCKDSEDGKAQCALMQPISKSEEFLYNLTQNLESDHSVFTNHHGNNNDDDRTFWDRILEYDKTHQLANSEDVLFNSTPNFECDRLNNKNDGSDNNISFWDKILEEGKSECVSFQPISESEDFLYNPSLNFKSDHRVFDNNQGDNNGGGELCWNEDWEHGKVECVSTQPISKSEDIWANTTVNFESNHDHVMDDHVLGGNNIKDGEGCLLDNDLDKTGEVIKETNHPSRDPIEHYLVWPGDDNTNNYNYEIDGVSALRGTVGSSLDFAQQIPIPT</sequence>
<dbReference type="Proteomes" id="UP000250321">
    <property type="component" value="Unassembled WGS sequence"/>
</dbReference>
<evidence type="ECO:0000256" key="3">
    <source>
        <dbReference type="ARBA" id="ARBA00023125"/>
    </source>
</evidence>
<dbReference type="GO" id="GO:0046983">
    <property type="term" value="F:protein dimerization activity"/>
    <property type="evidence" value="ECO:0007669"/>
    <property type="project" value="InterPro"/>
</dbReference>
<comment type="caution">
    <text evidence="7">The sequence shown here is derived from an EMBL/GenBank/DDBJ whole genome shotgun (WGS) entry which is preliminary data.</text>
</comment>
<protein>
    <submittedName>
        <fullName evidence="7">Agamous-like MADS-box protein AGL31</fullName>
    </submittedName>
</protein>
<proteinExistence type="predicted"/>
<accession>A0A314XXR3</accession>